<dbReference type="Pfam" id="PF00719">
    <property type="entry name" value="Pyrophosphatase"/>
    <property type="match status" value="1"/>
</dbReference>
<dbReference type="PROSITE" id="PS00387">
    <property type="entry name" value="PPASE"/>
    <property type="match status" value="1"/>
</dbReference>
<name>A0AA35CKC1_9FIRM</name>
<feature type="binding site" evidence="7">
    <location>
        <position position="61"/>
    </location>
    <ligand>
        <name>Mg(2+)</name>
        <dbReference type="ChEBI" id="CHEBI:18420"/>
        <label>2</label>
    </ligand>
</feature>
<evidence type="ECO:0000256" key="5">
    <source>
        <dbReference type="ARBA" id="ARBA00022842"/>
    </source>
</evidence>
<dbReference type="PANTHER" id="PTHR10286">
    <property type="entry name" value="INORGANIC PYROPHOSPHATASE"/>
    <property type="match status" value="1"/>
</dbReference>
<evidence type="ECO:0000256" key="2">
    <source>
        <dbReference type="ARBA" id="ARBA00022490"/>
    </source>
</evidence>
<accession>A0AA35CKC1</accession>
<dbReference type="InterPro" id="IPR036649">
    <property type="entry name" value="Pyrophosphatase_sf"/>
</dbReference>
<feature type="binding site" evidence="7">
    <location>
        <position position="46"/>
    </location>
    <ligand>
        <name>substrate</name>
    </ligand>
</feature>
<dbReference type="GO" id="GO:0004427">
    <property type="term" value="F:inorganic diphosphate phosphatase activity"/>
    <property type="evidence" value="ECO:0007669"/>
    <property type="project" value="UniProtKB-UniRule"/>
</dbReference>
<feature type="binding site" evidence="7">
    <location>
        <position position="130"/>
    </location>
    <ligand>
        <name>substrate</name>
    </ligand>
</feature>
<evidence type="ECO:0000256" key="7">
    <source>
        <dbReference type="HAMAP-Rule" id="MF_00209"/>
    </source>
</evidence>
<proteinExistence type="inferred from homology"/>
<dbReference type="GO" id="GO:0006796">
    <property type="term" value="P:phosphate-containing compound metabolic process"/>
    <property type="evidence" value="ECO:0007669"/>
    <property type="project" value="InterPro"/>
</dbReference>
<dbReference type="AlphaFoldDB" id="A0AA35CKC1"/>
<dbReference type="GO" id="GO:0000287">
    <property type="term" value="F:magnesium ion binding"/>
    <property type="evidence" value="ECO:0007669"/>
    <property type="project" value="UniProtKB-UniRule"/>
</dbReference>
<dbReference type="FunFam" id="3.90.80.10:FF:000003">
    <property type="entry name" value="Inorganic pyrophosphatase"/>
    <property type="match status" value="1"/>
</dbReference>
<dbReference type="HAMAP" id="MF_00209">
    <property type="entry name" value="Inorganic_PPase"/>
    <property type="match status" value="1"/>
</dbReference>
<feature type="binding site" evidence="7">
    <location>
        <position position="20"/>
    </location>
    <ligand>
        <name>substrate</name>
    </ligand>
</feature>
<evidence type="ECO:0000313" key="8">
    <source>
        <dbReference type="EMBL" id="BDG60712.1"/>
    </source>
</evidence>
<dbReference type="Proteomes" id="UP001163687">
    <property type="component" value="Chromosome"/>
</dbReference>
<keyword evidence="3 7" id="KW-0479">Metal-binding</keyword>
<dbReference type="EC" id="3.6.1.1" evidence="7"/>
<dbReference type="SUPFAM" id="SSF50324">
    <property type="entry name" value="Inorganic pyrophosphatase"/>
    <property type="match status" value="1"/>
</dbReference>
<sequence length="163" mass="18130">MTGESTVLAFVEVPSGCQNKYEYDPELGGLRLDRVLYSPMHYPGEYGFIPETLAADGDPLDILVLSTAPTFPGCRVPARIVGVLDMADDKGEDTKILAVVDVDPRFAHVREIDDVPPHVKREIEHFFRVYKDLEGKTAEIRGWRGRQAALEEVAAARRAYAGR</sequence>
<comment type="function">
    <text evidence="7">Catalyzes the hydrolysis of inorganic pyrophosphate (PPi) forming two phosphate ions.</text>
</comment>
<keyword evidence="2 7" id="KW-0963">Cytoplasm</keyword>
<feature type="binding site" evidence="7">
    <location>
        <position position="56"/>
    </location>
    <ligand>
        <name>Mg(2+)</name>
        <dbReference type="ChEBI" id="CHEBI:18420"/>
        <label>1</label>
    </ligand>
</feature>
<comment type="catalytic activity">
    <reaction evidence="6 7">
        <text>diphosphate + H2O = 2 phosphate + H(+)</text>
        <dbReference type="Rhea" id="RHEA:24576"/>
        <dbReference type="ChEBI" id="CHEBI:15377"/>
        <dbReference type="ChEBI" id="CHEBI:15378"/>
        <dbReference type="ChEBI" id="CHEBI:33019"/>
        <dbReference type="ChEBI" id="CHEBI:43474"/>
        <dbReference type="EC" id="3.6.1.1"/>
    </reaction>
</comment>
<evidence type="ECO:0000313" key="9">
    <source>
        <dbReference type="Proteomes" id="UP001163687"/>
    </source>
</evidence>
<dbReference type="Gene3D" id="3.90.80.10">
    <property type="entry name" value="Inorganic pyrophosphatase"/>
    <property type="match status" value="1"/>
</dbReference>
<dbReference type="GO" id="GO:0005737">
    <property type="term" value="C:cytoplasm"/>
    <property type="evidence" value="ECO:0007669"/>
    <property type="project" value="UniProtKB-SubCell"/>
</dbReference>
<feature type="binding site" evidence="7">
    <location>
        <position position="93"/>
    </location>
    <ligand>
        <name>Mg(2+)</name>
        <dbReference type="ChEBI" id="CHEBI:18420"/>
        <label>1</label>
    </ligand>
</feature>
<evidence type="ECO:0000256" key="1">
    <source>
        <dbReference type="ARBA" id="ARBA00001946"/>
    </source>
</evidence>
<evidence type="ECO:0000256" key="3">
    <source>
        <dbReference type="ARBA" id="ARBA00022723"/>
    </source>
</evidence>
<keyword evidence="4 7" id="KW-0378">Hydrolase</keyword>
<keyword evidence="9" id="KW-1185">Reference proteome</keyword>
<evidence type="ECO:0000256" key="4">
    <source>
        <dbReference type="ARBA" id="ARBA00022801"/>
    </source>
</evidence>
<reference evidence="8" key="1">
    <citation type="submission" date="2022-03" db="EMBL/GenBank/DDBJ databases">
        <title>Complete genome sequence of Caldinitratiruptor microaerophilus.</title>
        <authorList>
            <person name="Mukaiyama R."/>
            <person name="Nishiyama T."/>
            <person name="Ueda K."/>
        </authorList>
    </citation>
    <scope>NUCLEOTIDE SEQUENCE</scope>
    <source>
        <strain evidence="8">JCM 16183</strain>
    </source>
</reference>
<dbReference type="InterPro" id="IPR008162">
    <property type="entry name" value="Pyrophosphatase"/>
</dbReference>
<protein>
    <recommendedName>
        <fullName evidence="7">Inorganic pyrophosphatase</fullName>
        <ecNumber evidence="7">3.6.1.1</ecNumber>
    </recommendedName>
    <alternativeName>
        <fullName evidence="7">Pyrophosphate phospho-hydrolase</fullName>
        <shortName evidence="7">PPase</shortName>
    </alternativeName>
</protein>
<dbReference type="RefSeq" id="WP_264841413.1">
    <property type="nucleotide sequence ID" value="NZ_AP025628.1"/>
</dbReference>
<feature type="binding site" evidence="7">
    <location>
        <position position="61"/>
    </location>
    <ligand>
        <name>Mg(2+)</name>
        <dbReference type="ChEBI" id="CHEBI:18420"/>
        <label>1</label>
    </ligand>
</feature>
<feature type="binding site" evidence="7">
    <location>
        <position position="34"/>
    </location>
    <ligand>
        <name>substrate</name>
    </ligand>
</feature>
<comment type="subcellular location">
    <subcellularLocation>
        <location evidence="7">Cytoplasm</location>
    </subcellularLocation>
</comment>
<comment type="similarity">
    <text evidence="7">Belongs to the PPase family.</text>
</comment>
<keyword evidence="5 7" id="KW-0460">Magnesium</keyword>
<gene>
    <name evidence="7 8" type="primary">ppa</name>
    <name evidence="8" type="ORF">caldi_18020</name>
</gene>
<organism evidence="8 9">
    <name type="scientific">Caldinitratiruptor microaerophilus</name>
    <dbReference type="NCBI Taxonomy" id="671077"/>
    <lineage>
        <taxon>Bacteria</taxon>
        <taxon>Bacillati</taxon>
        <taxon>Bacillota</taxon>
        <taxon>Clostridia</taxon>
        <taxon>Eubacteriales</taxon>
        <taxon>Symbiobacteriaceae</taxon>
        <taxon>Caldinitratiruptor</taxon>
    </lineage>
</organism>
<comment type="cofactor">
    <cofactor evidence="1 7">
        <name>Mg(2+)</name>
        <dbReference type="ChEBI" id="CHEBI:18420"/>
    </cofactor>
</comment>
<dbReference type="EMBL" id="AP025628">
    <property type="protein sequence ID" value="BDG60712.1"/>
    <property type="molecule type" value="Genomic_DNA"/>
</dbReference>
<dbReference type="CDD" id="cd00412">
    <property type="entry name" value="pyrophosphatase"/>
    <property type="match status" value="1"/>
</dbReference>
<evidence type="ECO:0000256" key="6">
    <source>
        <dbReference type="ARBA" id="ARBA00047820"/>
    </source>
</evidence>
<dbReference type="KEGG" id="cmic:caldi_18020"/>
<comment type="subunit">
    <text evidence="7">Homohexamer.</text>
</comment>